<evidence type="ECO:0000259" key="2">
    <source>
        <dbReference type="Pfam" id="PF01636"/>
    </source>
</evidence>
<feature type="domain" description="Aminoglycoside phosphotransferase" evidence="2">
    <location>
        <begin position="83"/>
        <end position="316"/>
    </location>
</feature>
<comment type="caution">
    <text evidence="3">The sequence shown here is derived from an EMBL/GenBank/DDBJ whole genome shotgun (WGS) entry which is preliminary data.</text>
</comment>
<dbReference type="InterPro" id="IPR050249">
    <property type="entry name" value="Pseudomonas-type_ThrB"/>
</dbReference>
<dbReference type="InterPro" id="IPR002575">
    <property type="entry name" value="Aminoglycoside_PTrfase"/>
</dbReference>
<evidence type="ECO:0000313" key="3">
    <source>
        <dbReference type="EMBL" id="MBP1905327.1"/>
    </source>
</evidence>
<comment type="similarity">
    <text evidence="1">Belongs to the pseudomonas-type ThrB family.</text>
</comment>
<dbReference type="PANTHER" id="PTHR21064">
    <property type="entry name" value="AMINOGLYCOSIDE PHOSPHOTRANSFERASE DOMAIN-CONTAINING PROTEIN-RELATED"/>
    <property type="match status" value="1"/>
</dbReference>
<dbReference type="Proteomes" id="UP001519272">
    <property type="component" value="Unassembled WGS sequence"/>
</dbReference>
<dbReference type="PANTHER" id="PTHR21064:SF6">
    <property type="entry name" value="AMINOGLYCOSIDE PHOSPHOTRANSFERASE DOMAIN-CONTAINING PROTEIN"/>
    <property type="match status" value="1"/>
</dbReference>
<dbReference type="InterPro" id="IPR011009">
    <property type="entry name" value="Kinase-like_dom_sf"/>
</dbReference>
<reference evidence="3 4" key="1">
    <citation type="submission" date="2021-03" db="EMBL/GenBank/DDBJ databases">
        <title>Genomic Encyclopedia of Type Strains, Phase IV (KMG-IV): sequencing the most valuable type-strain genomes for metagenomic binning, comparative biology and taxonomic classification.</title>
        <authorList>
            <person name="Goeker M."/>
        </authorList>
    </citation>
    <scope>NUCLEOTIDE SEQUENCE [LARGE SCALE GENOMIC DNA]</scope>
    <source>
        <strain evidence="3 4">DSM 14349</strain>
    </source>
</reference>
<sequence length="388" mass="44480">MFFLDKKEVNSFWVYHFHPALSILNVMRVNGGITVVDGFENMDTLTKREQLIKLADKLIVKVLQKYKLDGALVQFIQFSETITYKVQTLAGQAYLLRFHLESTKEEEIEAELHILRVLGELNNPAHLVVPQGLRNEEGHLATHLHTDEGWSPLVTMMYWVEGEPLPQEQSDRLIFKMGEWLATVHEAMKKIEVVVEADTLLARPTWGIISFRQAMEKLGQYYKHFLTVGEWSQYQTVGEKIISCLEQLENMNLHSNSDSFGLIHGDVHLGNYIVHGDQPYLIDFARCGYGYYLYDVAGVMLGLSPEQRKVYIEGYEKGCSLPANYVSHIECFFVMHIIENGAHHCSNPNEIQGMLDQQPYALAYINSFLEGKSFLYQSIPPVQIEEKS</sequence>
<keyword evidence="3" id="KW-0418">Kinase</keyword>
<proteinExistence type="inferred from homology"/>
<name>A0ABS4FRW4_9BACL</name>
<organism evidence="3 4">
    <name type="scientific">Paenibacillus turicensis</name>
    <dbReference type="NCBI Taxonomy" id="160487"/>
    <lineage>
        <taxon>Bacteria</taxon>
        <taxon>Bacillati</taxon>
        <taxon>Bacillota</taxon>
        <taxon>Bacilli</taxon>
        <taxon>Bacillales</taxon>
        <taxon>Paenibacillaceae</taxon>
        <taxon>Paenibacillus</taxon>
    </lineage>
</organism>
<dbReference type="GO" id="GO:0016301">
    <property type="term" value="F:kinase activity"/>
    <property type="evidence" value="ECO:0007669"/>
    <property type="project" value="UniProtKB-KW"/>
</dbReference>
<dbReference type="EMBL" id="JAGGKG010000008">
    <property type="protein sequence ID" value="MBP1905327.1"/>
    <property type="molecule type" value="Genomic_DNA"/>
</dbReference>
<keyword evidence="3" id="KW-0808">Transferase</keyword>
<gene>
    <name evidence="3" type="ORF">J2Z32_001957</name>
</gene>
<accession>A0ABS4FRW4</accession>
<keyword evidence="4" id="KW-1185">Reference proteome</keyword>
<dbReference type="SUPFAM" id="SSF56112">
    <property type="entry name" value="Protein kinase-like (PK-like)"/>
    <property type="match status" value="1"/>
</dbReference>
<dbReference type="Pfam" id="PF01636">
    <property type="entry name" value="APH"/>
    <property type="match status" value="1"/>
</dbReference>
<protein>
    <submittedName>
        <fullName evidence="3">Ser/Thr protein kinase RdoA (MazF antagonist)</fullName>
    </submittedName>
</protein>
<dbReference type="Gene3D" id="3.90.1200.10">
    <property type="match status" value="1"/>
</dbReference>
<evidence type="ECO:0000313" key="4">
    <source>
        <dbReference type="Proteomes" id="UP001519272"/>
    </source>
</evidence>
<evidence type="ECO:0000256" key="1">
    <source>
        <dbReference type="ARBA" id="ARBA00038240"/>
    </source>
</evidence>